<accession>A0A5M3MY75</accession>
<dbReference type="AlphaFoldDB" id="A0A5M3MY75"/>
<evidence type="ECO:0000313" key="2">
    <source>
        <dbReference type="EMBL" id="EIW83724.1"/>
    </source>
</evidence>
<evidence type="ECO:0000313" key="3">
    <source>
        <dbReference type="Proteomes" id="UP000053558"/>
    </source>
</evidence>
<dbReference type="Proteomes" id="UP000053558">
    <property type="component" value="Unassembled WGS sequence"/>
</dbReference>
<keyword evidence="1" id="KW-0472">Membrane</keyword>
<dbReference type="EMBL" id="JH711575">
    <property type="protein sequence ID" value="EIW83724.1"/>
    <property type="molecule type" value="Genomic_DNA"/>
</dbReference>
<sequence length="249" mass="27838">MSSSEIEAAWTVQVTKYATSNAIYIKDGMSFLATYRIGRSHLGKTCFLTSAGDMLSYKTKRHSSKRVMTLYTLPRPTPRDEYEYHWKCWPIVALGDVIIPNILIALLNAMMGFRVYAIYGRSNTILIVISACYIITQALTISEVYVAISSLTVGANCEYGFSSRLGWLTVASAVEMCGYDIILLVMVLYCAIRHMESGHDSSLWTFNTFIALLARDHVFYILFSLLAMGTSMPSYIPSFQNMVGAQLEG</sequence>
<feature type="transmembrane region" description="Helical" evidence="1">
    <location>
        <begin position="168"/>
        <end position="192"/>
    </location>
</feature>
<gene>
    <name evidence="2" type="ORF">CONPUDRAFT_70683</name>
</gene>
<comment type="caution">
    <text evidence="2">The sequence shown here is derived from an EMBL/GenBank/DDBJ whole genome shotgun (WGS) entry which is preliminary data.</text>
</comment>
<organism evidence="2 3">
    <name type="scientific">Coniophora puteana (strain RWD-64-598)</name>
    <name type="common">Brown rot fungus</name>
    <dbReference type="NCBI Taxonomy" id="741705"/>
    <lineage>
        <taxon>Eukaryota</taxon>
        <taxon>Fungi</taxon>
        <taxon>Dikarya</taxon>
        <taxon>Basidiomycota</taxon>
        <taxon>Agaricomycotina</taxon>
        <taxon>Agaricomycetes</taxon>
        <taxon>Agaricomycetidae</taxon>
        <taxon>Boletales</taxon>
        <taxon>Coniophorineae</taxon>
        <taxon>Coniophoraceae</taxon>
        <taxon>Coniophora</taxon>
    </lineage>
</organism>
<dbReference type="GeneID" id="19208842"/>
<feature type="transmembrane region" description="Helical" evidence="1">
    <location>
        <begin position="125"/>
        <end position="148"/>
    </location>
</feature>
<proteinExistence type="predicted"/>
<dbReference type="RefSeq" id="XP_007765378.1">
    <property type="nucleotide sequence ID" value="XM_007767188.1"/>
</dbReference>
<name>A0A5M3MY75_CONPW</name>
<keyword evidence="1" id="KW-0812">Transmembrane</keyword>
<protein>
    <submittedName>
        <fullName evidence="2">Uncharacterized protein</fullName>
    </submittedName>
</protein>
<keyword evidence="3" id="KW-1185">Reference proteome</keyword>
<dbReference type="KEGG" id="cput:CONPUDRAFT_70683"/>
<feature type="transmembrane region" description="Helical" evidence="1">
    <location>
        <begin position="204"/>
        <end position="228"/>
    </location>
</feature>
<keyword evidence="1" id="KW-1133">Transmembrane helix</keyword>
<reference evidence="3" key="1">
    <citation type="journal article" date="2012" name="Science">
        <title>The Paleozoic origin of enzymatic lignin decomposition reconstructed from 31 fungal genomes.</title>
        <authorList>
            <person name="Floudas D."/>
            <person name="Binder M."/>
            <person name="Riley R."/>
            <person name="Barry K."/>
            <person name="Blanchette R.A."/>
            <person name="Henrissat B."/>
            <person name="Martinez A.T."/>
            <person name="Otillar R."/>
            <person name="Spatafora J.W."/>
            <person name="Yadav J.S."/>
            <person name="Aerts A."/>
            <person name="Benoit I."/>
            <person name="Boyd A."/>
            <person name="Carlson A."/>
            <person name="Copeland A."/>
            <person name="Coutinho P.M."/>
            <person name="de Vries R.P."/>
            <person name="Ferreira P."/>
            <person name="Findley K."/>
            <person name="Foster B."/>
            <person name="Gaskell J."/>
            <person name="Glotzer D."/>
            <person name="Gorecki P."/>
            <person name="Heitman J."/>
            <person name="Hesse C."/>
            <person name="Hori C."/>
            <person name="Igarashi K."/>
            <person name="Jurgens J.A."/>
            <person name="Kallen N."/>
            <person name="Kersten P."/>
            <person name="Kohler A."/>
            <person name="Kuees U."/>
            <person name="Kumar T.K.A."/>
            <person name="Kuo A."/>
            <person name="LaButti K."/>
            <person name="Larrondo L.F."/>
            <person name="Lindquist E."/>
            <person name="Ling A."/>
            <person name="Lombard V."/>
            <person name="Lucas S."/>
            <person name="Lundell T."/>
            <person name="Martin R."/>
            <person name="McLaughlin D.J."/>
            <person name="Morgenstern I."/>
            <person name="Morin E."/>
            <person name="Murat C."/>
            <person name="Nagy L.G."/>
            <person name="Nolan M."/>
            <person name="Ohm R.A."/>
            <person name="Patyshakuliyeva A."/>
            <person name="Rokas A."/>
            <person name="Ruiz-Duenas F.J."/>
            <person name="Sabat G."/>
            <person name="Salamov A."/>
            <person name="Samejima M."/>
            <person name="Schmutz J."/>
            <person name="Slot J.C."/>
            <person name="St John F."/>
            <person name="Stenlid J."/>
            <person name="Sun H."/>
            <person name="Sun S."/>
            <person name="Syed K."/>
            <person name="Tsang A."/>
            <person name="Wiebenga A."/>
            <person name="Young D."/>
            <person name="Pisabarro A."/>
            <person name="Eastwood D.C."/>
            <person name="Martin F."/>
            <person name="Cullen D."/>
            <person name="Grigoriev I.V."/>
            <person name="Hibbett D.S."/>
        </authorList>
    </citation>
    <scope>NUCLEOTIDE SEQUENCE [LARGE SCALE GENOMIC DNA]</scope>
    <source>
        <strain evidence="3">RWD-64-598 SS2</strain>
    </source>
</reference>
<evidence type="ECO:0000256" key="1">
    <source>
        <dbReference type="SAM" id="Phobius"/>
    </source>
</evidence>
<feature type="transmembrane region" description="Helical" evidence="1">
    <location>
        <begin position="89"/>
        <end position="113"/>
    </location>
</feature>